<dbReference type="GO" id="GO:0005524">
    <property type="term" value="F:ATP binding"/>
    <property type="evidence" value="ECO:0007669"/>
    <property type="project" value="UniProtKB-KW"/>
</dbReference>
<evidence type="ECO:0000259" key="3">
    <source>
        <dbReference type="Pfam" id="PF07728"/>
    </source>
</evidence>
<keyword evidence="2" id="KW-0067">ATP-binding</keyword>
<organism evidence="4 5">
    <name type="scientific">Phanerochaete carnosa (strain HHB-10118-sp)</name>
    <name type="common">White-rot fungus</name>
    <name type="synonym">Peniophora carnosa</name>
    <dbReference type="NCBI Taxonomy" id="650164"/>
    <lineage>
        <taxon>Eukaryota</taxon>
        <taxon>Fungi</taxon>
        <taxon>Dikarya</taxon>
        <taxon>Basidiomycota</taxon>
        <taxon>Agaricomycotina</taxon>
        <taxon>Agaricomycetes</taxon>
        <taxon>Polyporales</taxon>
        <taxon>Phanerochaetaceae</taxon>
        <taxon>Phanerochaete</taxon>
    </lineage>
</organism>
<dbReference type="RefSeq" id="XP_007399420.1">
    <property type="nucleotide sequence ID" value="XM_007399358.1"/>
</dbReference>
<dbReference type="STRING" id="650164.K5UPB1"/>
<dbReference type="Proteomes" id="UP000008370">
    <property type="component" value="Unassembled WGS sequence"/>
</dbReference>
<dbReference type="Gene3D" id="3.40.50.300">
    <property type="entry name" value="P-loop containing nucleotide triphosphate hydrolases"/>
    <property type="match status" value="1"/>
</dbReference>
<dbReference type="GO" id="GO:0030687">
    <property type="term" value="C:preribosome, large subunit precursor"/>
    <property type="evidence" value="ECO:0007669"/>
    <property type="project" value="TreeGrafter"/>
</dbReference>
<dbReference type="PANTHER" id="PTHR48103:SF2">
    <property type="entry name" value="MIDASIN"/>
    <property type="match status" value="1"/>
</dbReference>
<dbReference type="InterPro" id="IPR027417">
    <property type="entry name" value="P-loop_NTPase"/>
</dbReference>
<dbReference type="InParanoid" id="K5UPB1"/>
<protein>
    <recommendedName>
        <fullName evidence="3">ATPase dynein-related AAA domain-containing protein</fullName>
    </recommendedName>
</protein>
<evidence type="ECO:0000256" key="2">
    <source>
        <dbReference type="ARBA" id="ARBA00022840"/>
    </source>
</evidence>
<evidence type="ECO:0000256" key="1">
    <source>
        <dbReference type="ARBA" id="ARBA00022741"/>
    </source>
</evidence>
<dbReference type="KEGG" id="pco:PHACADRAFT_261856"/>
<dbReference type="SUPFAM" id="SSF52540">
    <property type="entry name" value="P-loop containing nucleoside triphosphate hydrolases"/>
    <property type="match status" value="1"/>
</dbReference>
<dbReference type="PROSITE" id="PS00675">
    <property type="entry name" value="SIGMA54_INTERACT_1"/>
    <property type="match status" value="1"/>
</dbReference>
<sequence length="250" mass="27497">MNVDFASDDSSSLAVIFPNSVVREDIFAECKDVFFGVGATTAAVRQHLELISSMIAEYLGLSPERKDWVLRGRVPDFNIDKDVNGSVTCVQIGNTRLLPSPKPDHSMPTTRPFAMHKPAVSLLSRIATAISLNEPILLTGETGTGKTSVVTHLASLLRKPLISLNLSNQTESSDIVGGFKPVDARVPASELQARFSDLFGGTFSRKKNAHFEESVRKAVHEGKWKRAVVLWKESIRLARDRIQAKASEER</sequence>
<reference evidence="4 5" key="1">
    <citation type="journal article" date="2012" name="BMC Genomics">
        <title>Comparative genomics of the white-rot fungi, Phanerochaete carnosa and P. chrysosporium, to elucidate the genetic basis of the distinct wood types they colonize.</title>
        <authorList>
            <person name="Suzuki H."/>
            <person name="MacDonald J."/>
            <person name="Syed K."/>
            <person name="Salamov A."/>
            <person name="Hori C."/>
            <person name="Aerts A."/>
            <person name="Henrissat B."/>
            <person name="Wiebenga A."/>
            <person name="vanKuyk P.A."/>
            <person name="Barry K."/>
            <person name="Lindquist E."/>
            <person name="LaButti K."/>
            <person name="Lapidus A."/>
            <person name="Lucas S."/>
            <person name="Coutinho P."/>
            <person name="Gong Y."/>
            <person name="Samejima M."/>
            <person name="Mahadevan R."/>
            <person name="Abou-Zaid M."/>
            <person name="de Vries R.P."/>
            <person name="Igarashi K."/>
            <person name="Yadav J.S."/>
            <person name="Grigoriev I.V."/>
            <person name="Master E.R."/>
        </authorList>
    </citation>
    <scope>NUCLEOTIDE SEQUENCE [LARGE SCALE GENOMIC DNA]</scope>
    <source>
        <strain evidence="4 5">HHB-10118-sp</strain>
    </source>
</reference>
<keyword evidence="5" id="KW-1185">Reference proteome</keyword>
<gene>
    <name evidence="4" type="ORF">PHACADRAFT_261856</name>
</gene>
<name>K5UPB1_PHACS</name>
<dbReference type="InterPro" id="IPR025662">
    <property type="entry name" value="Sigma_54_int_dom_ATP-bd_1"/>
</dbReference>
<dbReference type="Pfam" id="PF07728">
    <property type="entry name" value="AAA_5"/>
    <property type="match status" value="1"/>
</dbReference>
<dbReference type="InterPro" id="IPR011704">
    <property type="entry name" value="ATPase_dyneun-rel_AAA"/>
</dbReference>
<dbReference type="GeneID" id="18918108"/>
<evidence type="ECO:0000313" key="4">
    <source>
        <dbReference type="EMBL" id="EKM51611.1"/>
    </source>
</evidence>
<dbReference type="GO" id="GO:0000055">
    <property type="term" value="P:ribosomal large subunit export from nucleus"/>
    <property type="evidence" value="ECO:0007669"/>
    <property type="project" value="TreeGrafter"/>
</dbReference>
<dbReference type="GO" id="GO:0005634">
    <property type="term" value="C:nucleus"/>
    <property type="evidence" value="ECO:0007669"/>
    <property type="project" value="TreeGrafter"/>
</dbReference>
<accession>K5UPB1</accession>
<evidence type="ECO:0000313" key="5">
    <source>
        <dbReference type="Proteomes" id="UP000008370"/>
    </source>
</evidence>
<dbReference type="GO" id="GO:0000027">
    <property type="term" value="P:ribosomal large subunit assembly"/>
    <property type="evidence" value="ECO:0007669"/>
    <property type="project" value="TreeGrafter"/>
</dbReference>
<proteinExistence type="predicted"/>
<feature type="domain" description="ATPase dynein-related AAA" evidence="3">
    <location>
        <begin position="135"/>
        <end position="181"/>
    </location>
</feature>
<dbReference type="OrthoDB" id="2795140at2759"/>
<dbReference type="PANTHER" id="PTHR48103">
    <property type="entry name" value="MIDASIN-RELATED"/>
    <property type="match status" value="1"/>
</dbReference>
<dbReference type="GO" id="GO:0016887">
    <property type="term" value="F:ATP hydrolysis activity"/>
    <property type="evidence" value="ECO:0007669"/>
    <property type="project" value="InterPro"/>
</dbReference>
<dbReference type="HOGENOM" id="CLU_1111710_0_0_1"/>
<keyword evidence="1" id="KW-0547">Nucleotide-binding</keyword>
<dbReference type="EMBL" id="JH930476">
    <property type="protein sequence ID" value="EKM51611.1"/>
    <property type="molecule type" value="Genomic_DNA"/>
</dbReference>
<dbReference type="AlphaFoldDB" id="K5UPB1"/>